<keyword evidence="4" id="KW-1185">Reference proteome</keyword>
<keyword evidence="1" id="KW-0833">Ubl conjugation pathway</keyword>
<comment type="similarity">
    <text evidence="1">Belongs to the LTN1 family.</text>
</comment>
<comment type="function">
    <text evidence="1">E3 ubiquitin-protein ligase. Component of the ribosome quality control complex (RQC), a ribosome-associated complex that mediates ubiquitination and extraction of incompletely synthesized nascent chains for proteasomal degradation.</text>
</comment>
<keyword evidence="1" id="KW-0479">Metal-binding</keyword>
<sequence>MDIKRSTFKVKSNSKPSSSSRSAELLGTQTGIGFPTQSKKINRSNEIAHFSDCTTNKSLHNAIRKLNKKDPTTKKRALEELIHDINERSVEELVVILPLWTKIYLEFAYDPIHNIRELTQEVQKMLASKCKRMIAPYLKELVPVWICSQFDNYVPAANIARASFFNIFNAKTDRVKENRQIGKKVLTFMRLAIIKFTEASNFLLFLLSKQTPQICLQSPTIYYVPL</sequence>
<keyword evidence="1" id="KW-0863">Zinc-finger</keyword>
<evidence type="ECO:0000259" key="3">
    <source>
        <dbReference type="Pfam" id="PF22958"/>
    </source>
</evidence>
<evidence type="ECO:0000313" key="5">
    <source>
        <dbReference type="RefSeq" id="XP_049318116.1"/>
    </source>
</evidence>
<comment type="subunit">
    <text evidence="1">Component of the ribosome quality control complex (RQC).</text>
</comment>
<comment type="pathway">
    <text evidence="1">Protein modification; protein ubiquitination.</text>
</comment>
<dbReference type="PANTHER" id="PTHR12389">
    <property type="entry name" value="ZINC FINGER PROTEIN 294"/>
    <property type="match status" value="1"/>
</dbReference>
<feature type="region of interest" description="Disordered" evidence="2">
    <location>
        <begin position="1"/>
        <end position="31"/>
    </location>
</feature>
<dbReference type="InterPro" id="IPR011989">
    <property type="entry name" value="ARM-like"/>
</dbReference>
<dbReference type="Pfam" id="PF22958">
    <property type="entry name" value="Ltn1_1st"/>
    <property type="match status" value="1"/>
</dbReference>
<dbReference type="RefSeq" id="XP_049318116.1">
    <property type="nucleotide sequence ID" value="XM_049462159.1"/>
</dbReference>
<organism evidence="4 5">
    <name type="scientific">Bactrocera dorsalis</name>
    <name type="common">Oriental fruit fly</name>
    <name type="synonym">Dacus dorsalis</name>
    <dbReference type="NCBI Taxonomy" id="27457"/>
    <lineage>
        <taxon>Eukaryota</taxon>
        <taxon>Metazoa</taxon>
        <taxon>Ecdysozoa</taxon>
        <taxon>Arthropoda</taxon>
        <taxon>Hexapoda</taxon>
        <taxon>Insecta</taxon>
        <taxon>Pterygota</taxon>
        <taxon>Neoptera</taxon>
        <taxon>Endopterygota</taxon>
        <taxon>Diptera</taxon>
        <taxon>Brachycera</taxon>
        <taxon>Muscomorpha</taxon>
        <taxon>Tephritoidea</taxon>
        <taxon>Tephritidae</taxon>
        <taxon>Bactrocera</taxon>
        <taxon>Bactrocera</taxon>
    </lineage>
</organism>
<comment type="catalytic activity">
    <reaction evidence="1">
        <text>S-ubiquitinyl-[E2 ubiquitin-conjugating enzyme]-L-cysteine + [acceptor protein]-L-lysine = [E2 ubiquitin-conjugating enzyme]-L-cysteine + N(6)-ubiquitinyl-[acceptor protein]-L-lysine.</text>
        <dbReference type="EC" id="2.3.2.27"/>
    </reaction>
</comment>
<keyword evidence="1" id="KW-0862">Zinc</keyword>
<evidence type="ECO:0000256" key="2">
    <source>
        <dbReference type="SAM" id="MobiDB-lite"/>
    </source>
</evidence>
<dbReference type="InterPro" id="IPR054476">
    <property type="entry name" value="Ltn1_N"/>
</dbReference>
<reference evidence="5" key="1">
    <citation type="submission" date="2025-08" db="UniProtKB">
        <authorList>
            <consortium name="RefSeq"/>
        </authorList>
    </citation>
    <scope>IDENTIFICATION</scope>
    <source>
        <tissue evidence="5">Adult</tissue>
    </source>
</reference>
<evidence type="ECO:0000256" key="1">
    <source>
        <dbReference type="RuleBase" id="RU367090"/>
    </source>
</evidence>
<gene>
    <name evidence="5" type="primary">LOC125780246</name>
</gene>
<keyword evidence="1" id="KW-0808">Transferase</keyword>
<feature type="domain" description="E3 ubiquitin-protein ligase listerin N-terminal" evidence="3">
    <location>
        <begin position="58"/>
        <end position="198"/>
    </location>
</feature>
<dbReference type="Gene3D" id="1.25.10.10">
    <property type="entry name" value="Leucine-rich Repeat Variant"/>
    <property type="match status" value="1"/>
</dbReference>
<accession>A0ABM3K9E4</accession>
<dbReference type="InterPro" id="IPR039795">
    <property type="entry name" value="LTN1/Rkr1"/>
</dbReference>
<protein>
    <recommendedName>
        <fullName evidence="1">E3 ubiquitin-protein ligase listerin</fullName>
        <ecNumber evidence="1">2.3.2.27</ecNumber>
    </recommendedName>
    <alternativeName>
        <fullName evidence="1">RING-type E3 ubiquitin transferase listerin</fullName>
    </alternativeName>
</protein>
<name>A0ABM3K9E4_BACDO</name>
<dbReference type="Proteomes" id="UP001652620">
    <property type="component" value="Unplaced"/>
</dbReference>
<feature type="compositionally biased region" description="Low complexity" evidence="2">
    <location>
        <begin position="9"/>
        <end position="22"/>
    </location>
</feature>
<dbReference type="EC" id="2.3.2.27" evidence="1"/>
<dbReference type="PANTHER" id="PTHR12389:SF0">
    <property type="entry name" value="E3 UBIQUITIN-PROTEIN LIGASE LISTERIN"/>
    <property type="match status" value="1"/>
</dbReference>
<dbReference type="GeneID" id="125780246"/>
<proteinExistence type="inferred from homology"/>
<evidence type="ECO:0000313" key="4">
    <source>
        <dbReference type="Proteomes" id="UP001652620"/>
    </source>
</evidence>